<accession>A0ABQ1ZUH9</accession>
<feature type="coiled-coil region" evidence="5">
    <location>
        <begin position="192"/>
        <end position="219"/>
    </location>
</feature>
<gene>
    <name evidence="9" type="primary">yfiY</name>
    <name evidence="9" type="ORF">GCM10007362_26880</name>
</gene>
<proteinExistence type="inferred from homology"/>
<evidence type="ECO:0000313" key="10">
    <source>
        <dbReference type="Proteomes" id="UP000605427"/>
    </source>
</evidence>
<dbReference type="InterPro" id="IPR051313">
    <property type="entry name" value="Bact_iron-sidero_bind"/>
</dbReference>
<dbReference type="PROSITE" id="PS50983">
    <property type="entry name" value="FE_B12_PBP"/>
    <property type="match status" value="1"/>
</dbReference>
<dbReference type="Gene3D" id="3.40.50.1980">
    <property type="entry name" value="Nitrogenase molybdenum iron protein domain"/>
    <property type="match status" value="2"/>
</dbReference>
<evidence type="ECO:0000256" key="6">
    <source>
        <dbReference type="SAM" id="MobiDB-lite"/>
    </source>
</evidence>
<organism evidence="9 10">
    <name type="scientific">Saccharibacillus endophyticus</name>
    <dbReference type="NCBI Taxonomy" id="2060666"/>
    <lineage>
        <taxon>Bacteria</taxon>
        <taxon>Bacillati</taxon>
        <taxon>Bacillota</taxon>
        <taxon>Bacilli</taxon>
        <taxon>Bacillales</taxon>
        <taxon>Paenibacillaceae</taxon>
        <taxon>Saccharibacillus</taxon>
    </lineage>
</organism>
<keyword evidence="4" id="KW-0732">Signal</keyword>
<evidence type="ECO:0000256" key="3">
    <source>
        <dbReference type="ARBA" id="ARBA00022448"/>
    </source>
</evidence>
<keyword evidence="7" id="KW-0812">Transmembrane</keyword>
<comment type="similarity">
    <text evidence="2">Belongs to the bacterial solute-binding protein 8 family.</text>
</comment>
<keyword evidence="3" id="KW-0813">Transport</keyword>
<feature type="region of interest" description="Disordered" evidence="6">
    <location>
        <begin position="45"/>
        <end position="76"/>
    </location>
</feature>
<evidence type="ECO:0000313" key="9">
    <source>
        <dbReference type="EMBL" id="GGH79697.1"/>
    </source>
</evidence>
<keyword evidence="9" id="KW-0449">Lipoprotein</keyword>
<dbReference type="EMBL" id="BMDD01000003">
    <property type="protein sequence ID" value="GGH79697.1"/>
    <property type="molecule type" value="Genomic_DNA"/>
</dbReference>
<dbReference type="RefSeq" id="WP_172244272.1">
    <property type="nucleotide sequence ID" value="NZ_BMDD01000003.1"/>
</dbReference>
<name>A0ABQ1ZUH9_9BACL</name>
<evidence type="ECO:0000259" key="8">
    <source>
        <dbReference type="PROSITE" id="PS50983"/>
    </source>
</evidence>
<evidence type="ECO:0000256" key="2">
    <source>
        <dbReference type="ARBA" id="ARBA00008814"/>
    </source>
</evidence>
<dbReference type="PANTHER" id="PTHR30532">
    <property type="entry name" value="IRON III DICITRATE-BINDING PERIPLASMIC PROTEIN"/>
    <property type="match status" value="1"/>
</dbReference>
<evidence type="ECO:0000256" key="7">
    <source>
        <dbReference type="SAM" id="Phobius"/>
    </source>
</evidence>
<keyword evidence="7" id="KW-1133">Transmembrane helix</keyword>
<evidence type="ECO:0000256" key="4">
    <source>
        <dbReference type="ARBA" id="ARBA00022729"/>
    </source>
</evidence>
<evidence type="ECO:0000256" key="1">
    <source>
        <dbReference type="ARBA" id="ARBA00004196"/>
    </source>
</evidence>
<comment type="subcellular location">
    <subcellularLocation>
        <location evidence="1">Cell envelope</location>
    </subcellularLocation>
</comment>
<keyword evidence="7" id="KW-0472">Membrane</keyword>
<feature type="compositionally biased region" description="Low complexity" evidence="6">
    <location>
        <begin position="45"/>
        <end position="69"/>
    </location>
</feature>
<keyword evidence="5" id="KW-0175">Coiled coil</keyword>
<dbReference type="InterPro" id="IPR002491">
    <property type="entry name" value="ABC_transptr_periplasmic_BD"/>
</dbReference>
<dbReference type="Proteomes" id="UP000605427">
    <property type="component" value="Unassembled WGS sequence"/>
</dbReference>
<reference evidence="10" key="1">
    <citation type="journal article" date="2019" name="Int. J. Syst. Evol. Microbiol.">
        <title>The Global Catalogue of Microorganisms (GCM) 10K type strain sequencing project: providing services to taxonomists for standard genome sequencing and annotation.</title>
        <authorList>
            <consortium name="The Broad Institute Genomics Platform"/>
            <consortium name="The Broad Institute Genome Sequencing Center for Infectious Disease"/>
            <person name="Wu L."/>
            <person name="Ma J."/>
        </authorList>
    </citation>
    <scope>NUCLEOTIDE SEQUENCE [LARGE SCALE GENOMIC DNA]</scope>
    <source>
        <strain evidence="10">CCM 8702</strain>
    </source>
</reference>
<dbReference type="SUPFAM" id="SSF53807">
    <property type="entry name" value="Helical backbone' metal receptor"/>
    <property type="match status" value="1"/>
</dbReference>
<protein>
    <submittedName>
        <fullName evidence="9">Siderophore-binding lipoprotein YfiY</fullName>
    </submittedName>
</protein>
<keyword evidence="10" id="KW-1185">Reference proteome</keyword>
<comment type="caution">
    <text evidence="9">The sequence shown here is derived from an EMBL/GenBank/DDBJ whole genome shotgun (WGS) entry which is preliminary data.</text>
</comment>
<dbReference type="CDD" id="cd01146">
    <property type="entry name" value="FhuD"/>
    <property type="match status" value="1"/>
</dbReference>
<feature type="transmembrane region" description="Helical" evidence="7">
    <location>
        <begin position="21"/>
        <end position="43"/>
    </location>
</feature>
<feature type="domain" description="Fe/B12 periplasmic-binding" evidence="8">
    <location>
        <begin position="93"/>
        <end position="352"/>
    </location>
</feature>
<evidence type="ECO:0000256" key="5">
    <source>
        <dbReference type="SAM" id="Coils"/>
    </source>
</evidence>
<sequence length="352" mass="37930">MNQAPKRQAAGSTSCAAHKSRFLMGCMLAFVLILTACGGGAGANNSNQAAATPAPTETPAPTTTAPTTESGGSYPVTITHMKGELTLESKPKTIAVLDVKFLDQMLAVGEKPAGSVIAGGNTDYPEYLGDQPSGVQVLGTRDEPNLEAITALNPDLIIMTDFQEKQYESVSKIAPTLVLDFYEDWRDTLSTIAQITDKQDEAEKVRTAYEEKAAGLKAQLTEKLGDETVAVIRPRKEGIRVHGIEHRIGQILYQDLGLNMPEFAKQIGEDGSIEVSMEKVPEIDADRYFVLSDELFAAEAEAMANNAVWKSLDAVKEGRTYDVNSTLWIAYYGPLAINLIIDQASEALLGAN</sequence>
<dbReference type="PANTHER" id="PTHR30532:SF1">
    <property type="entry name" value="IRON(3+)-HYDROXAMATE-BINDING PROTEIN FHUD"/>
    <property type="match status" value="1"/>
</dbReference>
<dbReference type="Pfam" id="PF01497">
    <property type="entry name" value="Peripla_BP_2"/>
    <property type="match status" value="1"/>
</dbReference>